<keyword evidence="8 10" id="KW-0139">CF(1)</keyword>
<comment type="subunit">
    <text evidence="10">F-type ATPases have 2 components, CF(1) - the catalytic core - and CF(0) - the membrane proton channel. CF(1) has five subunits: alpha(3), beta(3), gamma(1), delta(1), epsilon(1). CF(0) has three main subunits: a, b and c.</text>
</comment>
<name>A0ABY9YZE8_9GAMM</name>
<dbReference type="PANTHER" id="PTHR11693:SF22">
    <property type="entry name" value="ATP SYNTHASE SUBUNIT GAMMA, MITOCHONDRIAL"/>
    <property type="match status" value="1"/>
</dbReference>
<comment type="function">
    <text evidence="1 10">Produces ATP from ADP in the presence of a proton gradient across the membrane. The gamma chain is believed to be important in regulating ATPase activity and the flow of protons through the CF(0) complex.</text>
</comment>
<evidence type="ECO:0000256" key="2">
    <source>
        <dbReference type="ARBA" id="ARBA00004170"/>
    </source>
</evidence>
<dbReference type="CDD" id="cd12151">
    <property type="entry name" value="F1-ATPase_gamma"/>
    <property type="match status" value="1"/>
</dbReference>
<dbReference type="InterPro" id="IPR035968">
    <property type="entry name" value="ATP_synth_F1_ATPase_gsu"/>
</dbReference>
<dbReference type="SUPFAM" id="SSF52943">
    <property type="entry name" value="ATP synthase (F1-ATPase), gamma subunit"/>
    <property type="match status" value="1"/>
</dbReference>
<dbReference type="Proteomes" id="UP001301869">
    <property type="component" value="Chromosome"/>
</dbReference>
<proteinExistence type="inferred from homology"/>
<keyword evidence="12" id="KW-1185">Reference proteome</keyword>
<comment type="similarity">
    <text evidence="3 10">Belongs to the ATPase gamma chain family.</text>
</comment>
<evidence type="ECO:0000256" key="8">
    <source>
        <dbReference type="ARBA" id="ARBA00023196"/>
    </source>
</evidence>
<evidence type="ECO:0000313" key="12">
    <source>
        <dbReference type="Proteomes" id="UP001301869"/>
    </source>
</evidence>
<dbReference type="PRINTS" id="PR00126">
    <property type="entry name" value="ATPASEGAMMA"/>
</dbReference>
<organism evidence="11 12">
    <name type="scientific">Halomonas piscis</name>
    <dbReference type="NCBI Taxonomy" id="3031727"/>
    <lineage>
        <taxon>Bacteria</taxon>
        <taxon>Pseudomonadati</taxon>
        <taxon>Pseudomonadota</taxon>
        <taxon>Gammaproteobacteria</taxon>
        <taxon>Oceanospirillales</taxon>
        <taxon>Halomonadaceae</taxon>
        <taxon>Halomonas</taxon>
    </lineage>
</organism>
<evidence type="ECO:0000313" key="11">
    <source>
        <dbReference type="EMBL" id="WNK20236.1"/>
    </source>
</evidence>
<dbReference type="Gene3D" id="1.10.287.80">
    <property type="entry name" value="ATP synthase, gamma subunit, helix hairpin domain"/>
    <property type="match status" value="2"/>
</dbReference>
<dbReference type="PROSITE" id="PS00153">
    <property type="entry name" value="ATPASE_GAMMA"/>
    <property type="match status" value="1"/>
</dbReference>
<dbReference type="InterPro" id="IPR023632">
    <property type="entry name" value="ATP_synth_F1_gsu_CS"/>
</dbReference>
<accession>A0ABY9YZE8</accession>
<dbReference type="NCBIfam" id="TIGR01146">
    <property type="entry name" value="ATPsyn_F1gamma"/>
    <property type="match status" value="1"/>
</dbReference>
<dbReference type="RefSeq" id="WP_311883818.1">
    <property type="nucleotide sequence ID" value="NZ_CP119391.1"/>
</dbReference>
<dbReference type="NCBIfam" id="NF004144">
    <property type="entry name" value="PRK05621.1-1"/>
    <property type="match status" value="1"/>
</dbReference>
<evidence type="ECO:0000256" key="4">
    <source>
        <dbReference type="ARBA" id="ARBA00022448"/>
    </source>
</evidence>
<dbReference type="PANTHER" id="PTHR11693">
    <property type="entry name" value="ATP SYNTHASE GAMMA CHAIN"/>
    <property type="match status" value="1"/>
</dbReference>
<keyword evidence="10" id="KW-1003">Cell membrane</keyword>
<evidence type="ECO:0000256" key="7">
    <source>
        <dbReference type="ARBA" id="ARBA00023136"/>
    </source>
</evidence>
<dbReference type="EMBL" id="CP119391">
    <property type="protein sequence ID" value="WNK20236.1"/>
    <property type="molecule type" value="Genomic_DNA"/>
</dbReference>
<sequence length="294" mass="32422">MAAAKEIRSQIGSIKNTQKITSAMEMVAASKMRKAQDLMKASQPYARQIRNVVAHLADASPEYRHDYMIPRNEVKRVGYIVVSSDRGLCGGLNTNLFKATVKDAGAWHDQGVELDFCALGSKASHFFNKYGGRLVAAKSNLGEAPRAEDLIGSVRVMLEAYDEGQLDRLYVVHNEFVNTMTQKPVVRQLLPLSSDVGDDEQDQENARPQSWDYLYEPDARTLLDSLLVRFIESQVYQAVVENGACEQAARMIAMKSATDNAGDLVDDLEMVYNKARQAAITQEISEIVGGAAAV</sequence>
<evidence type="ECO:0000256" key="6">
    <source>
        <dbReference type="ARBA" id="ARBA00023065"/>
    </source>
</evidence>
<protein>
    <recommendedName>
        <fullName evidence="10">ATP synthase gamma chain</fullName>
    </recommendedName>
    <alternativeName>
        <fullName evidence="10">ATP synthase F1 sector gamma subunit</fullName>
    </alternativeName>
    <alternativeName>
        <fullName evidence="10">F-ATPase gamma subunit</fullName>
    </alternativeName>
</protein>
<dbReference type="InterPro" id="IPR000131">
    <property type="entry name" value="ATP_synth_F1_gsu"/>
</dbReference>
<keyword evidence="5 10" id="KW-0375">Hydrogen ion transport</keyword>
<comment type="subcellular location">
    <subcellularLocation>
        <location evidence="10">Cell membrane</location>
        <topology evidence="10">Peripheral membrane protein</topology>
    </subcellularLocation>
    <subcellularLocation>
        <location evidence="2">Membrane</location>
        <topology evidence="2">Peripheral membrane protein</topology>
    </subcellularLocation>
</comment>
<gene>
    <name evidence="10 11" type="primary">atpG</name>
    <name evidence="11" type="ORF">P1P91_00640</name>
</gene>
<dbReference type="Pfam" id="PF00231">
    <property type="entry name" value="ATP-synt"/>
    <property type="match status" value="1"/>
</dbReference>
<keyword evidence="9 10" id="KW-0066">ATP synthesis</keyword>
<dbReference type="Gene3D" id="3.40.1380.10">
    <property type="match status" value="1"/>
</dbReference>
<keyword evidence="4 10" id="KW-0813">Transport</keyword>
<evidence type="ECO:0000256" key="9">
    <source>
        <dbReference type="ARBA" id="ARBA00023310"/>
    </source>
</evidence>
<keyword evidence="7 10" id="KW-0472">Membrane</keyword>
<evidence type="ECO:0000256" key="10">
    <source>
        <dbReference type="HAMAP-Rule" id="MF_00815"/>
    </source>
</evidence>
<evidence type="ECO:0000256" key="5">
    <source>
        <dbReference type="ARBA" id="ARBA00022781"/>
    </source>
</evidence>
<reference evidence="11 12" key="1">
    <citation type="submission" date="2023-03" db="EMBL/GenBank/DDBJ databases">
        <title>Halomonas sp. nov., isolated from Korean tranditional fermented seafood 'Jeotgal'.</title>
        <authorList>
            <person name="Kim B."/>
            <person name="Shin N.-R."/>
        </authorList>
    </citation>
    <scope>NUCLEOTIDE SEQUENCE [LARGE SCALE GENOMIC DNA]</scope>
    <source>
        <strain evidence="11 12">SG2L-4</strain>
    </source>
</reference>
<keyword evidence="6 10" id="KW-0406">Ion transport</keyword>
<dbReference type="HAMAP" id="MF_00815">
    <property type="entry name" value="ATP_synth_gamma_bact"/>
    <property type="match status" value="1"/>
</dbReference>
<evidence type="ECO:0000256" key="3">
    <source>
        <dbReference type="ARBA" id="ARBA00007681"/>
    </source>
</evidence>
<evidence type="ECO:0000256" key="1">
    <source>
        <dbReference type="ARBA" id="ARBA00003456"/>
    </source>
</evidence>